<dbReference type="AlphaFoldDB" id="A0A0F9DZ79"/>
<protein>
    <recommendedName>
        <fullName evidence="1">HNH domain-containing protein</fullName>
    </recommendedName>
</protein>
<name>A0A0F9DZ79_9ZZZZ</name>
<dbReference type="GO" id="GO:0004519">
    <property type="term" value="F:endonuclease activity"/>
    <property type="evidence" value="ECO:0007669"/>
    <property type="project" value="InterPro"/>
</dbReference>
<dbReference type="Pfam" id="PF01844">
    <property type="entry name" value="HNH"/>
    <property type="match status" value="1"/>
</dbReference>
<sequence>MKNLQSKLEFLKRSLQYNPVYNRVRINYRIKKLERRLRKIETEWHNDYVSSPDMVKWLEGEEYLDMRKEFNKSIFTWEEVKAYKKKKLIKRKMCEYNESLECPIKINSSQYYVECRMGCIIFDRHPEKCPNCNVELSEKNHCTLCGWTAHVQQEEKRGRTIPKNVQREVWRRDLGKCVECGSKERLEFDHIIPFSKGGSNTIRNI</sequence>
<gene>
    <name evidence="2" type="ORF">LCGC14_2218460</name>
</gene>
<dbReference type="GO" id="GO:0008270">
    <property type="term" value="F:zinc ion binding"/>
    <property type="evidence" value="ECO:0007669"/>
    <property type="project" value="InterPro"/>
</dbReference>
<dbReference type="InterPro" id="IPR002711">
    <property type="entry name" value="HNH"/>
</dbReference>
<feature type="domain" description="HNH" evidence="1">
    <location>
        <begin position="177"/>
        <end position="205"/>
    </location>
</feature>
<reference evidence="2" key="1">
    <citation type="journal article" date="2015" name="Nature">
        <title>Complex archaea that bridge the gap between prokaryotes and eukaryotes.</title>
        <authorList>
            <person name="Spang A."/>
            <person name="Saw J.H."/>
            <person name="Jorgensen S.L."/>
            <person name="Zaremba-Niedzwiedzka K."/>
            <person name="Martijn J."/>
            <person name="Lind A.E."/>
            <person name="van Eijk R."/>
            <person name="Schleper C."/>
            <person name="Guy L."/>
            <person name="Ettema T.J."/>
        </authorList>
    </citation>
    <scope>NUCLEOTIDE SEQUENCE</scope>
</reference>
<accession>A0A0F9DZ79</accession>
<dbReference type="GO" id="GO:0003676">
    <property type="term" value="F:nucleic acid binding"/>
    <property type="evidence" value="ECO:0007669"/>
    <property type="project" value="InterPro"/>
</dbReference>
<dbReference type="EMBL" id="LAZR01029594">
    <property type="protein sequence ID" value="KKL59126.1"/>
    <property type="molecule type" value="Genomic_DNA"/>
</dbReference>
<comment type="caution">
    <text evidence="2">The sequence shown here is derived from an EMBL/GenBank/DDBJ whole genome shotgun (WGS) entry which is preliminary data.</text>
</comment>
<proteinExistence type="predicted"/>
<evidence type="ECO:0000259" key="1">
    <source>
        <dbReference type="Pfam" id="PF01844"/>
    </source>
</evidence>
<evidence type="ECO:0000313" key="2">
    <source>
        <dbReference type="EMBL" id="KKL59126.1"/>
    </source>
</evidence>
<dbReference type="Gene3D" id="1.10.30.50">
    <property type="match status" value="1"/>
</dbReference>
<organism evidence="2">
    <name type="scientific">marine sediment metagenome</name>
    <dbReference type="NCBI Taxonomy" id="412755"/>
    <lineage>
        <taxon>unclassified sequences</taxon>
        <taxon>metagenomes</taxon>
        <taxon>ecological metagenomes</taxon>
    </lineage>
</organism>